<keyword evidence="3" id="KW-1185">Reference proteome</keyword>
<accession>A0A9R1P164</accession>
<dbReference type="AlphaFoldDB" id="A0A9R1P164"/>
<dbReference type="Proteomes" id="UP000324705">
    <property type="component" value="Chromosome 2A"/>
</dbReference>
<evidence type="ECO:0000256" key="1">
    <source>
        <dbReference type="SAM" id="MobiDB-lite"/>
    </source>
</evidence>
<protein>
    <submittedName>
        <fullName evidence="2">Uncharacterized protein</fullName>
    </submittedName>
</protein>
<dbReference type="EMBL" id="LT934113">
    <property type="protein sequence ID" value="VAH34868.1"/>
    <property type="molecule type" value="Genomic_DNA"/>
</dbReference>
<dbReference type="Gramene" id="TRITD2Av1G231230.1">
    <property type="protein sequence ID" value="TRITD2Av1G231230.1"/>
    <property type="gene ID" value="TRITD2Av1G231230"/>
</dbReference>
<evidence type="ECO:0000313" key="3">
    <source>
        <dbReference type="Proteomes" id="UP000324705"/>
    </source>
</evidence>
<gene>
    <name evidence="2" type="ORF">TRITD_2Av1G231230</name>
</gene>
<proteinExistence type="predicted"/>
<feature type="region of interest" description="Disordered" evidence="1">
    <location>
        <begin position="20"/>
        <end position="110"/>
    </location>
</feature>
<reference evidence="2 3" key="1">
    <citation type="submission" date="2017-09" db="EMBL/GenBank/DDBJ databases">
        <authorList>
            <consortium name="International Durum Wheat Genome Sequencing Consortium (IDWGSC)"/>
            <person name="Milanesi L."/>
        </authorList>
    </citation>
    <scope>NUCLEOTIDE SEQUENCE [LARGE SCALE GENOMIC DNA]</scope>
    <source>
        <strain evidence="3">cv. Svevo</strain>
    </source>
</reference>
<sequence length="110" mass="11742">MVVVIHGGALVAEEGPCYKAQRGRRRAGRAAATAQGRCRHRRRKAMAEEGLVHGREQQGGAGGRRRWTWAPAGGRRRHQSTADEREVRGVSGSACRGGNGAEDVGGKDEA</sequence>
<dbReference type="OMA" id="RRWTWAP"/>
<organism evidence="2 3">
    <name type="scientific">Triticum turgidum subsp. durum</name>
    <name type="common">Durum wheat</name>
    <name type="synonym">Triticum durum</name>
    <dbReference type="NCBI Taxonomy" id="4567"/>
    <lineage>
        <taxon>Eukaryota</taxon>
        <taxon>Viridiplantae</taxon>
        <taxon>Streptophyta</taxon>
        <taxon>Embryophyta</taxon>
        <taxon>Tracheophyta</taxon>
        <taxon>Spermatophyta</taxon>
        <taxon>Magnoliopsida</taxon>
        <taxon>Liliopsida</taxon>
        <taxon>Poales</taxon>
        <taxon>Poaceae</taxon>
        <taxon>BOP clade</taxon>
        <taxon>Pooideae</taxon>
        <taxon>Triticodae</taxon>
        <taxon>Triticeae</taxon>
        <taxon>Triticinae</taxon>
        <taxon>Triticum</taxon>
    </lineage>
</organism>
<name>A0A9R1P164_TRITD</name>
<evidence type="ECO:0000313" key="2">
    <source>
        <dbReference type="EMBL" id="VAH34868.1"/>
    </source>
</evidence>
<feature type="compositionally biased region" description="Basic and acidic residues" evidence="1">
    <location>
        <begin position="45"/>
        <end position="56"/>
    </location>
</feature>